<evidence type="ECO:0000313" key="6">
    <source>
        <dbReference type="EMBL" id="SCG19745.1"/>
    </source>
</evidence>
<feature type="domain" description="HTH gntR-type" evidence="5">
    <location>
        <begin position="12"/>
        <end position="80"/>
    </location>
</feature>
<dbReference type="InterPro" id="IPR036388">
    <property type="entry name" value="WH-like_DNA-bd_sf"/>
</dbReference>
<dbReference type="SUPFAM" id="SSF52540">
    <property type="entry name" value="P-loop containing nucleoside triphosphate hydrolases"/>
    <property type="match status" value="1"/>
</dbReference>
<dbReference type="InterPro" id="IPR027417">
    <property type="entry name" value="P-loop_NTPase"/>
</dbReference>
<dbReference type="PANTHER" id="PTHR46577:SF1">
    <property type="entry name" value="HTH-TYPE TRANSCRIPTIONAL REGULATORY PROTEIN GABR"/>
    <property type="match status" value="1"/>
</dbReference>
<dbReference type="GO" id="GO:0003700">
    <property type="term" value="F:DNA-binding transcription factor activity"/>
    <property type="evidence" value="ECO:0007669"/>
    <property type="project" value="InterPro"/>
</dbReference>
<evidence type="ECO:0000313" key="7">
    <source>
        <dbReference type="EMBL" id="SCG19760.1"/>
    </source>
</evidence>
<gene>
    <name evidence="6" type="ORF">GA0070610_6134</name>
    <name evidence="7" type="ORF">GA0070610_6149</name>
</gene>
<accession>A0A1C5GIZ4</accession>
<evidence type="ECO:0000313" key="8">
    <source>
        <dbReference type="Proteomes" id="UP000198251"/>
    </source>
</evidence>
<organism evidence="7 8">
    <name type="scientific">Micromonospora echinofusca</name>
    <dbReference type="NCBI Taxonomy" id="47858"/>
    <lineage>
        <taxon>Bacteria</taxon>
        <taxon>Bacillati</taxon>
        <taxon>Actinomycetota</taxon>
        <taxon>Actinomycetes</taxon>
        <taxon>Micromonosporales</taxon>
        <taxon>Micromonosporaceae</taxon>
        <taxon>Micromonospora</taxon>
    </lineage>
</organism>
<dbReference type="EMBL" id="LT607733">
    <property type="protein sequence ID" value="SCG19760.1"/>
    <property type="molecule type" value="Genomic_DNA"/>
</dbReference>
<keyword evidence="3" id="KW-0238">DNA-binding</keyword>
<dbReference type="PANTHER" id="PTHR46577">
    <property type="entry name" value="HTH-TYPE TRANSCRIPTIONAL REGULATORY PROTEIN GABR"/>
    <property type="match status" value="1"/>
</dbReference>
<dbReference type="EMBL" id="LT607733">
    <property type="protein sequence ID" value="SCG19745.1"/>
    <property type="molecule type" value="Genomic_DNA"/>
</dbReference>
<proteinExistence type="predicted"/>
<dbReference type="Gene3D" id="3.40.50.300">
    <property type="entry name" value="P-loop containing nucleotide triphosphate hydrolases"/>
    <property type="match status" value="1"/>
</dbReference>
<keyword evidence="8" id="KW-1185">Reference proteome</keyword>
<dbReference type="AlphaFoldDB" id="A0A1C5GIZ4"/>
<dbReference type="GO" id="GO:0003677">
    <property type="term" value="F:DNA binding"/>
    <property type="evidence" value="ECO:0007669"/>
    <property type="project" value="UniProtKB-KW"/>
</dbReference>
<dbReference type="Proteomes" id="UP000198251">
    <property type="component" value="Chromosome I"/>
</dbReference>
<sequence>MSSPRPRLTRGESMYQQIARHIRNEIAAGVRRDGDVLPSSRELAAEWDTSSFTITEAMKVLEAEGFIESKSRSKRVVRVPNQERRSPVRLPRPRVVLVGGYPGSGKTELGRILARATGWPMLDKDTLTRPVVEVALEILGHSPHDRESETYLKVVRPREYEALSSAAEENVQCGNSAIVTAPFIAEFQDAQWLGRTTARFTDMGASVSVVWVYCDHETMNLYIRKRGAARDAAKLADWPGYLSRIDTDFRPLVEHVVINNCTSAKPLQHQAEALVKSLMGLELD</sequence>
<dbReference type="Pfam" id="PF13671">
    <property type="entry name" value="AAA_33"/>
    <property type="match status" value="1"/>
</dbReference>
<evidence type="ECO:0000256" key="3">
    <source>
        <dbReference type="ARBA" id="ARBA00023125"/>
    </source>
</evidence>
<keyword evidence="2" id="KW-0805">Transcription regulation</keyword>
<reference evidence="7 8" key="1">
    <citation type="submission" date="2016-06" db="EMBL/GenBank/DDBJ databases">
        <authorList>
            <person name="Kjaerup R.B."/>
            <person name="Dalgaard T.S."/>
            <person name="Juul-Madsen H.R."/>
        </authorList>
    </citation>
    <scope>NUCLEOTIDE SEQUENCE [LARGE SCALE GENOMIC DNA]</scope>
    <source>
        <strain evidence="7 8">DSM 43913</strain>
    </source>
</reference>
<evidence type="ECO:0000256" key="1">
    <source>
        <dbReference type="ARBA" id="ARBA00022898"/>
    </source>
</evidence>
<dbReference type="SUPFAM" id="SSF46785">
    <property type="entry name" value="Winged helix' DNA-binding domain"/>
    <property type="match status" value="1"/>
</dbReference>
<keyword evidence="1" id="KW-0663">Pyridoxal phosphate</keyword>
<dbReference type="PRINTS" id="PR00035">
    <property type="entry name" value="HTHGNTR"/>
</dbReference>
<name>A0A1C5GIZ4_MICEH</name>
<keyword evidence="4" id="KW-0804">Transcription</keyword>
<protein>
    <submittedName>
        <fullName evidence="6">Regulatory protein, gntR family</fullName>
    </submittedName>
    <submittedName>
        <fullName evidence="7">Transcriptional regulator, GntR family</fullName>
    </submittedName>
</protein>
<dbReference type="InterPro" id="IPR051446">
    <property type="entry name" value="HTH_trans_reg/aminotransferase"/>
</dbReference>
<dbReference type="SMART" id="SM00345">
    <property type="entry name" value="HTH_GNTR"/>
    <property type="match status" value="1"/>
</dbReference>
<dbReference type="Gene3D" id="1.10.10.10">
    <property type="entry name" value="Winged helix-like DNA-binding domain superfamily/Winged helix DNA-binding domain"/>
    <property type="match status" value="1"/>
</dbReference>
<dbReference type="PROSITE" id="PS50949">
    <property type="entry name" value="HTH_GNTR"/>
    <property type="match status" value="1"/>
</dbReference>
<evidence type="ECO:0000259" key="5">
    <source>
        <dbReference type="PROSITE" id="PS50949"/>
    </source>
</evidence>
<dbReference type="CDD" id="cd07377">
    <property type="entry name" value="WHTH_GntR"/>
    <property type="match status" value="1"/>
</dbReference>
<evidence type="ECO:0000256" key="2">
    <source>
        <dbReference type="ARBA" id="ARBA00023015"/>
    </source>
</evidence>
<dbReference type="InterPro" id="IPR036390">
    <property type="entry name" value="WH_DNA-bd_sf"/>
</dbReference>
<evidence type="ECO:0000256" key="4">
    <source>
        <dbReference type="ARBA" id="ARBA00023163"/>
    </source>
</evidence>
<dbReference type="InterPro" id="IPR000524">
    <property type="entry name" value="Tscrpt_reg_HTH_GntR"/>
</dbReference>
<dbReference type="Pfam" id="PF00392">
    <property type="entry name" value="GntR"/>
    <property type="match status" value="1"/>
</dbReference>